<keyword evidence="2" id="KW-1185">Reference proteome</keyword>
<accession>A0A0V1HEC8</accession>
<name>A0A0V1HEC8_9BILA</name>
<sequence length="67" mass="8125">MEMGEQWQLKSKGNNTGRRVKRCFVNIVKITKYNHEHFIPRQTRYDSFSQLNKKRKSQKSCVHKNEK</sequence>
<dbReference type="AlphaFoldDB" id="A0A0V1HEC8"/>
<protein>
    <submittedName>
        <fullName evidence="1">Uncharacterized protein</fullName>
    </submittedName>
</protein>
<gene>
    <name evidence="1" type="ORF">T11_1980</name>
</gene>
<reference evidence="1 2" key="1">
    <citation type="submission" date="2015-01" db="EMBL/GenBank/DDBJ databases">
        <title>Evolution of Trichinella species and genotypes.</title>
        <authorList>
            <person name="Korhonen P.K."/>
            <person name="Edoardo P."/>
            <person name="Giuseppe L.R."/>
            <person name="Gasser R.B."/>
        </authorList>
    </citation>
    <scope>NUCLEOTIDE SEQUENCE [LARGE SCALE GENOMIC DNA]</scope>
    <source>
        <strain evidence="1">ISS1029</strain>
    </source>
</reference>
<dbReference type="Proteomes" id="UP000055024">
    <property type="component" value="Unassembled WGS sequence"/>
</dbReference>
<evidence type="ECO:0000313" key="2">
    <source>
        <dbReference type="Proteomes" id="UP000055024"/>
    </source>
</evidence>
<comment type="caution">
    <text evidence="1">The sequence shown here is derived from an EMBL/GenBank/DDBJ whole genome shotgun (WGS) entry which is preliminary data.</text>
</comment>
<organism evidence="1 2">
    <name type="scientific">Trichinella zimbabwensis</name>
    <dbReference type="NCBI Taxonomy" id="268475"/>
    <lineage>
        <taxon>Eukaryota</taxon>
        <taxon>Metazoa</taxon>
        <taxon>Ecdysozoa</taxon>
        <taxon>Nematoda</taxon>
        <taxon>Enoplea</taxon>
        <taxon>Dorylaimia</taxon>
        <taxon>Trichinellida</taxon>
        <taxon>Trichinellidae</taxon>
        <taxon>Trichinella</taxon>
    </lineage>
</organism>
<proteinExistence type="predicted"/>
<evidence type="ECO:0000313" key="1">
    <source>
        <dbReference type="EMBL" id="KRZ08560.1"/>
    </source>
</evidence>
<dbReference type="EMBL" id="JYDP01000085">
    <property type="protein sequence ID" value="KRZ08560.1"/>
    <property type="molecule type" value="Genomic_DNA"/>
</dbReference>